<sequence length="88" mass="9888">MFRILAVSIRGHRYLEGNPTSHPITEVPSGVGTRFPSLTAVVQHVQREYRSLSVVWRVEVIDERGEVVSRGTRDGVNGTGSRWVWQTA</sequence>
<keyword evidence="2" id="KW-1185">Reference proteome</keyword>
<dbReference type="OrthoDB" id="3388462at2"/>
<evidence type="ECO:0000313" key="1">
    <source>
        <dbReference type="EMBL" id="TWJ32252.1"/>
    </source>
</evidence>
<dbReference type="Proteomes" id="UP000319728">
    <property type="component" value="Unassembled WGS sequence"/>
</dbReference>
<proteinExistence type="predicted"/>
<comment type="caution">
    <text evidence="1">The sequence shown here is derived from an EMBL/GenBank/DDBJ whole genome shotgun (WGS) entry which is preliminary data.</text>
</comment>
<dbReference type="AlphaFoldDB" id="A0A562WPZ7"/>
<reference evidence="1 2" key="1">
    <citation type="submission" date="2019-07" db="EMBL/GenBank/DDBJ databases">
        <title>R&amp;d 2014.</title>
        <authorList>
            <person name="Klenk H.-P."/>
        </authorList>
    </citation>
    <scope>NUCLEOTIDE SEQUENCE [LARGE SCALE GENOMIC DNA]</scope>
    <source>
        <strain evidence="1 2">DSM 43912</strain>
    </source>
</reference>
<name>A0A562WPZ7_9ACTN</name>
<dbReference type="RefSeq" id="WP_145821562.1">
    <property type="nucleotide sequence ID" value="NZ_AP023438.1"/>
</dbReference>
<organism evidence="1 2">
    <name type="scientific">Micromonospora sagamiensis</name>
    <dbReference type="NCBI Taxonomy" id="47875"/>
    <lineage>
        <taxon>Bacteria</taxon>
        <taxon>Bacillati</taxon>
        <taxon>Actinomycetota</taxon>
        <taxon>Actinomycetes</taxon>
        <taxon>Micromonosporales</taxon>
        <taxon>Micromonosporaceae</taxon>
        <taxon>Micromonospora</taxon>
    </lineage>
</organism>
<protein>
    <submittedName>
        <fullName evidence="1">Uncharacterized protein</fullName>
    </submittedName>
</protein>
<gene>
    <name evidence="1" type="ORF">JD81_05827</name>
</gene>
<accession>A0A562WPZ7</accession>
<dbReference type="EMBL" id="VLLP01000001">
    <property type="protein sequence ID" value="TWJ32252.1"/>
    <property type="molecule type" value="Genomic_DNA"/>
</dbReference>
<evidence type="ECO:0000313" key="2">
    <source>
        <dbReference type="Proteomes" id="UP000319728"/>
    </source>
</evidence>